<keyword evidence="2" id="KW-0812">Transmembrane</keyword>
<protein>
    <recommendedName>
        <fullName evidence="5">Methyltransferase domain-containing protein</fullName>
    </recommendedName>
</protein>
<evidence type="ECO:0000313" key="4">
    <source>
        <dbReference type="Proteomes" id="UP000285961"/>
    </source>
</evidence>
<sequence>MTGKHETMRDSSFKNDLRLFYISVILLFLELLVIRWLSAELRIFAYFHNLVLIICFLGIGLGCAGSQRRSSFLTPLFILAFLVFFIYCPIDLGIFSLREITDYLGNLKDFVIWYQVSSSGLKRVWEIVFGVGMLSLLTAGIVYLFIPFGQLLGQLLSESQRPIRAYTINILGSLVGIVLFTVLSFFSSPPVVWFGLFFIFVIILLFWEQKQKLLVPSAVIITITMGLLFLNRSAGVWDEEGERFHGAFLRLAQKKDIWSPYQKLEVVPLEAPGNPSAKIGCVIYVNGVPYQQAINLSDEFVEANPNLYNIRDLDLLKFDHYNLPYLFSDRLEDVLIVGAGVGNDVAGALRNGALRIDAVEIDKEIIRIGKDMHPEQPYSSDRVNIIIDDARSFFHRTQKRYDLVVFGLLDSHTLSSNLCNVRLDNFVYTLESIEEARRLLKPGGTLVLVFAVVDRFIGENLYAITSRAFEQSPLCFKLLPTLRGWGGSVFVNGDANTIRNAVLHHPFLHTLIDKSFGESNTPKKIPTDDWPYLYLSGPKIPSLYYIIFGLLMLISLVLVRRNFSGSKGMDWHFFFLGAGFLLIEVQNVSKLALLFGTTWIVNSIIIAAVLIMILLANYYVSRFAIRSFLPYYGWLALALLVIYFYPLGHLARFPFLSKAAISGVLLSLPVFFSGIIFAHSFSRSKQLDRCFASNLIGAMLGGMLECVSFVSGIKSLILLALVLYALSYATLGQKKAL</sequence>
<evidence type="ECO:0000256" key="2">
    <source>
        <dbReference type="SAM" id="Phobius"/>
    </source>
</evidence>
<feature type="transmembrane region" description="Helical" evidence="2">
    <location>
        <begin position="716"/>
        <end position="732"/>
    </location>
</feature>
<evidence type="ECO:0000256" key="1">
    <source>
        <dbReference type="ARBA" id="ARBA00023115"/>
    </source>
</evidence>
<dbReference type="CDD" id="cd02440">
    <property type="entry name" value="AdoMet_MTases"/>
    <property type="match status" value="1"/>
</dbReference>
<proteinExistence type="predicted"/>
<feature type="transmembrane region" description="Helical" evidence="2">
    <location>
        <begin position="76"/>
        <end position="97"/>
    </location>
</feature>
<feature type="transmembrane region" description="Helical" evidence="2">
    <location>
        <begin position="214"/>
        <end position="230"/>
    </location>
</feature>
<dbReference type="GO" id="GO:0006596">
    <property type="term" value="P:polyamine biosynthetic process"/>
    <property type="evidence" value="ECO:0007669"/>
    <property type="project" value="UniProtKB-KW"/>
</dbReference>
<dbReference type="PANTHER" id="PTHR43317">
    <property type="entry name" value="THERMOSPERMINE SYNTHASE ACAULIS5"/>
    <property type="match status" value="1"/>
</dbReference>
<feature type="transmembrane region" description="Helical" evidence="2">
    <location>
        <begin position="594"/>
        <end position="616"/>
    </location>
</feature>
<keyword evidence="2" id="KW-1133">Transmembrane helix</keyword>
<dbReference type="Pfam" id="PF01564">
    <property type="entry name" value="Spermine_synth"/>
    <property type="match status" value="1"/>
</dbReference>
<accession>A0A419F2Q4</accession>
<organism evidence="3 4">
    <name type="scientific">Candidatus Abyssobacteria bacterium SURF_17</name>
    <dbReference type="NCBI Taxonomy" id="2093361"/>
    <lineage>
        <taxon>Bacteria</taxon>
        <taxon>Pseudomonadati</taxon>
        <taxon>Candidatus Hydrogenedentota</taxon>
        <taxon>Candidatus Abyssobacteria</taxon>
    </lineage>
</organism>
<feature type="transmembrane region" description="Helical" evidence="2">
    <location>
        <begin position="43"/>
        <end position="64"/>
    </location>
</feature>
<feature type="transmembrane region" description="Helical" evidence="2">
    <location>
        <begin position="659"/>
        <end position="678"/>
    </location>
</feature>
<comment type="caution">
    <text evidence="3">The sequence shown here is derived from an EMBL/GenBank/DDBJ whole genome shotgun (WGS) entry which is preliminary data.</text>
</comment>
<dbReference type="PANTHER" id="PTHR43317:SF1">
    <property type="entry name" value="THERMOSPERMINE SYNTHASE ACAULIS5"/>
    <property type="match status" value="1"/>
</dbReference>
<feature type="transmembrane region" description="Helical" evidence="2">
    <location>
        <begin position="127"/>
        <end position="146"/>
    </location>
</feature>
<feature type="transmembrane region" description="Helical" evidence="2">
    <location>
        <begin position="571"/>
        <end position="588"/>
    </location>
</feature>
<feature type="transmembrane region" description="Helical" evidence="2">
    <location>
        <begin position="628"/>
        <end position="647"/>
    </location>
</feature>
<dbReference type="AlphaFoldDB" id="A0A419F2Q4"/>
<evidence type="ECO:0008006" key="5">
    <source>
        <dbReference type="Google" id="ProtNLM"/>
    </source>
</evidence>
<name>A0A419F2Q4_9BACT</name>
<feature type="transmembrane region" description="Helical" evidence="2">
    <location>
        <begin position="542"/>
        <end position="559"/>
    </location>
</feature>
<dbReference type="EMBL" id="QZKI01000040">
    <property type="protein sequence ID" value="RJP72760.1"/>
    <property type="molecule type" value="Genomic_DNA"/>
</dbReference>
<feature type="transmembrane region" description="Helical" evidence="2">
    <location>
        <begin position="191"/>
        <end position="207"/>
    </location>
</feature>
<keyword evidence="2" id="KW-0472">Membrane</keyword>
<dbReference type="InterPro" id="IPR029063">
    <property type="entry name" value="SAM-dependent_MTases_sf"/>
</dbReference>
<evidence type="ECO:0000313" key="3">
    <source>
        <dbReference type="EMBL" id="RJP72760.1"/>
    </source>
</evidence>
<feature type="transmembrane region" description="Helical" evidence="2">
    <location>
        <begin position="20"/>
        <end position="37"/>
    </location>
</feature>
<reference evidence="3 4" key="1">
    <citation type="journal article" date="2017" name="ISME J.">
        <title>Energy and carbon metabolisms in a deep terrestrial subsurface fluid microbial community.</title>
        <authorList>
            <person name="Momper L."/>
            <person name="Jungbluth S.P."/>
            <person name="Lee M.D."/>
            <person name="Amend J.P."/>
        </authorList>
    </citation>
    <scope>NUCLEOTIDE SEQUENCE [LARGE SCALE GENOMIC DNA]</scope>
    <source>
        <strain evidence="3">SURF_17</strain>
    </source>
</reference>
<dbReference type="Gene3D" id="3.40.50.150">
    <property type="entry name" value="Vaccinia Virus protein VP39"/>
    <property type="match status" value="1"/>
</dbReference>
<feature type="transmembrane region" description="Helical" evidence="2">
    <location>
        <begin position="166"/>
        <end position="185"/>
    </location>
</feature>
<gene>
    <name evidence="3" type="ORF">C4532_05640</name>
</gene>
<keyword evidence="1" id="KW-0620">Polyamine biosynthesis</keyword>
<dbReference type="Proteomes" id="UP000285961">
    <property type="component" value="Unassembled WGS sequence"/>
</dbReference>
<dbReference type="SUPFAM" id="SSF53335">
    <property type="entry name" value="S-adenosyl-L-methionine-dependent methyltransferases"/>
    <property type="match status" value="1"/>
</dbReference>